<evidence type="ECO:0000313" key="7">
    <source>
        <dbReference type="EMBL" id="OGN29303.1"/>
    </source>
</evidence>
<feature type="transmembrane region" description="Helical" evidence="6">
    <location>
        <begin position="235"/>
        <end position="254"/>
    </location>
</feature>
<evidence type="ECO:0000256" key="1">
    <source>
        <dbReference type="ARBA" id="ARBA00004141"/>
    </source>
</evidence>
<gene>
    <name evidence="7" type="ORF">A3A33_03755</name>
</gene>
<dbReference type="Pfam" id="PF01594">
    <property type="entry name" value="AI-2E_transport"/>
    <property type="match status" value="1"/>
</dbReference>
<dbReference type="EMBL" id="MGKP01000008">
    <property type="protein sequence ID" value="OGN29303.1"/>
    <property type="molecule type" value="Genomic_DNA"/>
</dbReference>
<keyword evidence="3 6" id="KW-0812">Transmembrane</keyword>
<evidence type="ECO:0008006" key="9">
    <source>
        <dbReference type="Google" id="ProtNLM"/>
    </source>
</evidence>
<keyword evidence="5 6" id="KW-0472">Membrane</keyword>
<name>A0A1F8GV77_9BACT</name>
<evidence type="ECO:0000256" key="6">
    <source>
        <dbReference type="SAM" id="Phobius"/>
    </source>
</evidence>
<feature type="transmembrane region" description="Helical" evidence="6">
    <location>
        <begin position="326"/>
        <end position="359"/>
    </location>
</feature>
<reference evidence="7 8" key="1">
    <citation type="journal article" date="2016" name="Nat. Commun.">
        <title>Thousands of microbial genomes shed light on interconnected biogeochemical processes in an aquifer system.</title>
        <authorList>
            <person name="Anantharaman K."/>
            <person name="Brown C.T."/>
            <person name="Hug L.A."/>
            <person name="Sharon I."/>
            <person name="Castelle C.J."/>
            <person name="Probst A.J."/>
            <person name="Thomas B.C."/>
            <person name="Singh A."/>
            <person name="Wilkins M.J."/>
            <person name="Karaoz U."/>
            <person name="Brodie E.L."/>
            <person name="Williams K.H."/>
            <person name="Hubbard S.S."/>
            <person name="Banfield J.F."/>
        </authorList>
    </citation>
    <scope>NUCLEOTIDE SEQUENCE [LARGE SCALE GENOMIC DNA]</scope>
</reference>
<dbReference type="PANTHER" id="PTHR21716">
    <property type="entry name" value="TRANSMEMBRANE PROTEIN"/>
    <property type="match status" value="1"/>
</dbReference>
<evidence type="ECO:0000256" key="5">
    <source>
        <dbReference type="ARBA" id="ARBA00023136"/>
    </source>
</evidence>
<accession>A0A1F8GV77</accession>
<sequence length="374" mass="40581">MRQEVKPNPPASATGIEDVIIYSMTHSHIQTYFFLIILSAVLVLTFFIFLPYLNALIVAGVLAVIFRPLYRVLKRRARLPNGFASIITIIVVLIAIITPLVFLGTQIFREARDVYMAVIADGGSVFWSRIEGLLSAIPGDDSWFNSTIASFRSDTQHYLGQFLSWILGHFDTVFASLSRTAINLFVGLIALFYFLKDGSALKQKMIDLSPLSTAYDRQIFDRLQMAVNSVIRGQLVIAVIQGVLTGVGLSIFGVPNPALWGLLAMFAALIPGIGTSLVLIPAIIYLFATGTVGSGVGLLIWSVVAVGLIDNFLGPRLISKSIKVHSLLILLSILGGVGLFGPIGFFAGPLVLSLLFALLDIYKSLILHGGQLTE</sequence>
<feature type="transmembrane region" description="Helical" evidence="6">
    <location>
        <begin position="32"/>
        <end position="50"/>
    </location>
</feature>
<dbReference type="InterPro" id="IPR002549">
    <property type="entry name" value="AI-2E-like"/>
</dbReference>
<feature type="transmembrane region" description="Helical" evidence="6">
    <location>
        <begin position="85"/>
        <end position="108"/>
    </location>
</feature>
<proteinExistence type="inferred from homology"/>
<comment type="caution">
    <text evidence="7">The sequence shown here is derived from an EMBL/GenBank/DDBJ whole genome shotgun (WGS) entry which is preliminary data.</text>
</comment>
<protein>
    <recommendedName>
        <fullName evidence="9">AI-2E family transporter</fullName>
    </recommendedName>
</protein>
<evidence type="ECO:0000256" key="3">
    <source>
        <dbReference type="ARBA" id="ARBA00022692"/>
    </source>
</evidence>
<comment type="similarity">
    <text evidence="2">Belongs to the autoinducer-2 exporter (AI-2E) (TC 2.A.86) family.</text>
</comment>
<keyword evidence="4 6" id="KW-1133">Transmembrane helix</keyword>
<feature type="transmembrane region" description="Helical" evidence="6">
    <location>
        <begin position="295"/>
        <end position="314"/>
    </location>
</feature>
<dbReference type="AlphaFoldDB" id="A0A1F8GV77"/>
<evidence type="ECO:0000256" key="2">
    <source>
        <dbReference type="ARBA" id="ARBA00009773"/>
    </source>
</evidence>
<dbReference type="GO" id="GO:0016020">
    <property type="term" value="C:membrane"/>
    <property type="evidence" value="ECO:0007669"/>
    <property type="project" value="UniProtKB-SubCell"/>
</dbReference>
<feature type="transmembrane region" description="Helical" evidence="6">
    <location>
        <begin position="260"/>
        <end position="288"/>
    </location>
</feature>
<organism evidence="7 8">
    <name type="scientific">Candidatus Yanofskybacteria bacterium RIFCSPLOWO2_01_FULL_49_25</name>
    <dbReference type="NCBI Taxonomy" id="1802701"/>
    <lineage>
        <taxon>Bacteria</taxon>
        <taxon>Candidatus Yanofskyibacteriota</taxon>
    </lineage>
</organism>
<evidence type="ECO:0000256" key="4">
    <source>
        <dbReference type="ARBA" id="ARBA00022989"/>
    </source>
</evidence>
<dbReference type="Proteomes" id="UP000179047">
    <property type="component" value="Unassembled WGS sequence"/>
</dbReference>
<evidence type="ECO:0000313" key="8">
    <source>
        <dbReference type="Proteomes" id="UP000179047"/>
    </source>
</evidence>
<dbReference type="STRING" id="1802701.A3A33_03755"/>
<feature type="transmembrane region" description="Helical" evidence="6">
    <location>
        <begin position="173"/>
        <end position="195"/>
    </location>
</feature>
<dbReference type="PANTHER" id="PTHR21716:SF4">
    <property type="entry name" value="TRANSMEMBRANE PROTEIN 245"/>
    <property type="match status" value="1"/>
</dbReference>
<comment type="subcellular location">
    <subcellularLocation>
        <location evidence="1">Membrane</location>
        <topology evidence="1">Multi-pass membrane protein</topology>
    </subcellularLocation>
</comment>